<feature type="signal peptide" evidence="1">
    <location>
        <begin position="1"/>
        <end position="20"/>
    </location>
</feature>
<keyword evidence="1" id="KW-0732">Signal</keyword>
<keyword evidence="3" id="KW-1185">Reference proteome</keyword>
<gene>
    <name evidence="2" type="ORF">KK062_16520</name>
</gene>
<feature type="chain" id="PRO_5042908340" evidence="1">
    <location>
        <begin position="21"/>
        <end position="670"/>
    </location>
</feature>
<comment type="caution">
    <text evidence="2">The sequence shown here is derived from an EMBL/GenBank/DDBJ whole genome shotgun (WGS) entry which is preliminary data.</text>
</comment>
<name>A0AAP2DYS4_9BACT</name>
<evidence type="ECO:0000313" key="3">
    <source>
        <dbReference type="Proteomes" id="UP001319080"/>
    </source>
</evidence>
<dbReference type="AlphaFoldDB" id="A0AAP2DYS4"/>
<dbReference type="Proteomes" id="UP001319080">
    <property type="component" value="Unassembled WGS sequence"/>
</dbReference>
<proteinExistence type="predicted"/>
<reference evidence="2 3" key="1">
    <citation type="submission" date="2021-05" db="EMBL/GenBank/DDBJ databases">
        <title>A Polyphasic approach of four new species of the genus Ohtaekwangia: Ohtaekwangia histidinii sp. nov., Ohtaekwangia cretensis sp. nov., Ohtaekwangia indiensis sp. nov., Ohtaekwangia reichenbachii sp. nov. from diverse environment.</title>
        <authorList>
            <person name="Octaviana S."/>
        </authorList>
    </citation>
    <scope>NUCLEOTIDE SEQUENCE [LARGE SCALE GENOMIC DNA]</scope>
    <source>
        <strain evidence="2 3">PWU5</strain>
    </source>
</reference>
<dbReference type="Gene3D" id="2.60.120.260">
    <property type="entry name" value="Galactose-binding domain-like"/>
    <property type="match status" value="1"/>
</dbReference>
<organism evidence="2 3">
    <name type="scientific">Dawidia cretensis</name>
    <dbReference type="NCBI Taxonomy" id="2782350"/>
    <lineage>
        <taxon>Bacteria</taxon>
        <taxon>Pseudomonadati</taxon>
        <taxon>Bacteroidota</taxon>
        <taxon>Cytophagia</taxon>
        <taxon>Cytophagales</taxon>
        <taxon>Chryseotaleaceae</taxon>
        <taxon>Dawidia</taxon>
    </lineage>
</organism>
<accession>A0AAP2DYS4</accession>
<dbReference type="EMBL" id="JAHESE010000017">
    <property type="protein sequence ID" value="MBT1709851.1"/>
    <property type="molecule type" value="Genomic_DNA"/>
</dbReference>
<protein>
    <submittedName>
        <fullName evidence="2">Uncharacterized protein</fullName>
    </submittedName>
</protein>
<sequence>MCRYILIIIGFVLSLGNAYTQPQNIIAPGGNGGFETEGSAGDFTGNVNSSSWKVERSQDIPAYAGQWSLKCTSPSEQVGGTGGTAFLSTAIPGFNPQAKYTVKVRFFLPLNSNVPDGSTFMLGLSSQTPGVGKEGIPCTPLIRFNVGMEEKGKWVELYRGYSPPYGGSNFYFYMAYFSPSGSGPPLPAATFYIDQIEILEDTSPEIITVATVTDINDVTLTATGGFPGMPYEFQWSGPNTPTGAVRENLPAGMYNILTKQPGVAAYQKYLCYTKILTINIGSTPPLCEIFIPAGITGAITLDKYSGNYVVQRDKDCAPDLPLGCLQGAVVHPQLTNVVKAAAVVYSDNWDYAYLNDPTLAGNDAVERANVGKWREKASYMYSKSSVETGRNYQAGRYTMSHFNWQFPEQNTRVGWMRVSEVTKYSPHGEALEERNALNIPSATKFGYGQALPYLIVQNGDYNSVLFESFENLYTGNYLEDRVLLTGGTRDESVRHAGKQSLKLQSTFTTRDFNPGAQLAREGLLIRWWARGESPADNVRVHVTGLAAAYDATVVQVARSGEWALLEAVIPPQKLPADGTQTFRVGFENAGGAALWIDDVRIQPRGAEMTCYVYDVSTMRLMTSLDDQHFGLYYQYNAEGKLVRKSIETERGKKTVQETQYNLPTKSVQPN</sequence>
<evidence type="ECO:0000313" key="2">
    <source>
        <dbReference type="EMBL" id="MBT1709851.1"/>
    </source>
</evidence>
<evidence type="ECO:0000256" key="1">
    <source>
        <dbReference type="SAM" id="SignalP"/>
    </source>
</evidence>